<dbReference type="OrthoDB" id="6775742at2759"/>
<sequence>SISPFDGNRDELASFLANCDAAFEIAHDTQLIILLRFVVTQIQGKAKAAICNRDFKDWRELLDFLKLLYQDRKHYAQLPCELTNIQQKQNENIHQFIERVETLLKRVTTAIKQNTKNQQVTVDRDNHLLQGKLDLMQDIALQRFIHFTHPKISDRLRSCKLDSLNEAMTIAISEEISLKMINPSKQNQQHRPSHHSPKPNYFNANNQPKFDSPQEKFQQNSNWRVNEVVQSSNTKSCAYCKNLGHTIQECRKRKYKESIRNSQNNSNVHHLNMTHSSA</sequence>
<feature type="non-terminal residue" evidence="3">
    <location>
        <position position="1"/>
    </location>
</feature>
<feature type="compositionally biased region" description="Polar residues" evidence="1">
    <location>
        <begin position="202"/>
        <end position="218"/>
    </location>
</feature>
<dbReference type="InterPro" id="IPR005162">
    <property type="entry name" value="Retrotrans_gag_dom"/>
</dbReference>
<protein>
    <recommendedName>
        <fullName evidence="2">Retrotransposon gag domain-containing protein</fullName>
    </recommendedName>
</protein>
<evidence type="ECO:0000256" key="1">
    <source>
        <dbReference type="SAM" id="MobiDB-lite"/>
    </source>
</evidence>
<proteinExistence type="predicted"/>
<keyword evidence="4" id="KW-1185">Reference proteome</keyword>
<reference evidence="3" key="1">
    <citation type="submission" date="2019-08" db="EMBL/GenBank/DDBJ databases">
        <title>The genome of the North American firefly Photinus pyralis.</title>
        <authorList>
            <consortium name="Photinus pyralis genome working group"/>
            <person name="Fallon T.R."/>
            <person name="Sander Lower S.E."/>
            <person name="Weng J.-K."/>
        </authorList>
    </citation>
    <scope>NUCLEOTIDE SEQUENCE</scope>
    <source>
        <strain evidence="3">TRF0915ILg1</strain>
        <tissue evidence="3">Whole body</tissue>
    </source>
</reference>
<gene>
    <name evidence="3" type="ORF">ILUMI_06957</name>
</gene>
<evidence type="ECO:0000313" key="3">
    <source>
        <dbReference type="EMBL" id="KAF2899218.1"/>
    </source>
</evidence>
<feature type="compositionally biased region" description="Polar residues" evidence="1">
    <location>
        <begin position="260"/>
        <end position="278"/>
    </location>
</feature>
<organism evidence="3 4">
    <name type="scientific">Ignelater luminosus</name>
    <name type="common">Cucubano</name>
    <name type="synonym">Pyrophorus luminosus</name>
    <dbReference type="NCBI Taxonomy" id="2038154"/>
    <lineage>
        <taxon>Eukaryota</taxon>
        <taxon>Metazoa</taxon>
        <taxon>Ecdysozoa</taxon>
        <taxon>Arthropoda</taxon>
        <taxon>Hexapoda</taxon>
        <taxon>Insecta</taxon>
        <taxon>Pterygota</taxon>
        <taxon>Neoptera</taxon>
        <taxon>Endopterygota</taxon>
        <taxon>Coleoptera</taxon>
        <taxon>Polyphaga</taxon>
        <taxon>Elateriformia</taxon>
        <taxon>Elateroidea</taxon>
        <taxon>Elateridae</taxon>
        <taxon>Agrypninae</taxon>
        <taxon>Pyrophorini</taxon>
        <taxon>Ignelater</taxon>
    </lineage>
</organism>
<evidence type="ECO:0000313" key="4">
    <source>
        <dbReference type="Proteomes" id="UP000801492"/>
    </source>
</evidence>
<evidence type="ECO:0000259" key="2">
    <source>
        <dbReference type="Pfam" id="PF03732"/>
    </source>
</evidence>
<dbReference type="Pfam" id="PF03732">
    <property type="entry name" value="Retrotrans_gag"/>
    <property type="match status" value="1"/>
</dbReference>
<feature type="region of interest" description="Disordered" evidence="1">
    <location>
        <begin position="259"/>
        <end position="278"/>
    </location>
</feature>
<dbReference type="EMBL" id="VTPC01002969">
    <property type="protein sequence ID" value="KAF2899218.1"/>
    <property type="molecule type" value="Genomic_DNA"/>
</dbReference>
<feature type="region of interest" description="Disordered" evidence="1">
    <location>
        <begin position="184"/>
        <end position="218"/>
    </location>
</feature>
<accession>A0A8K0GII6</accession>
<dbReference type="Proteomes" id="UP000801492">
    <property type="component" value="Unassembled WGS sequence"/>
</dbReference>
<comment type="caution">
    <text evidence="3">The sequence shown here is derived from an EMBL/GenBank/DDBJ whole genome shotgun (WGS) entry which is preliminary data.</text>
</comment>
<dbReference type="AlphaFoldDB" id="A0A8K0GII6"/>
<name>A0A8K0GII6_IGNLU</name>
<feature type="domain" description="Retrotransposon gag" evidence="2">
    <location>
        <begin position="53"/>
        <end position="118"/>
    </location>
</feature>